<evidence type="ECO:0000256" key="10">
    <source>
        <dbReference type="SAM" id="SignalP"/>
    </source>
</evidence>
<keyword evidence="3" id="KW-1003">Cell membrane</keyword>
<keyword evidence="6" id="KW-0472">Membrane</keyword>
<feature type="compositionally biased region" description="Basic and acidic residues" evidence="9">
    <location>
        <begin position="283"/>
        <end position="294"/>
    </location>
</feature>
<dbReference type="EMBL" id="CAEQ01000897">
    <property type="protein sequence ID" value="CCD12836.1"/>
    <property type="molecule type" value="Genomic_DNA"/>
</dbReference>
<evidence type="ECO:0000313" key="12">
    <source>
        <dbReference type="EMBL" id="CCD12836.1"/>
    </source>
</evidence>
<evidence type="ECO:0000256" key="4">
    <source>
        <dbReference type="ARBA" id="ARBA00022622"/>
    </source>
</evidence>
<organism evidence="12 13">
    <name type="scientific">Trypanosoma congolense (strain IL3000)</name>
    <dbReference type="NCBI Taxonomy" id="1068625"/>
    <lineage>
        <taxon>Eukaryota</taxon>
        <taxon>Discoba</taxon>
        <taxon>Euglenozoa</taxon>
        <taxon>Kinetoplastea</taxon>
        <taxon>Metakinetoplastina</taxon>
        <taxon>Trypanosomatida</taxon>
        <taxon>Trypanosomatidae</taxon>
        <taxon>Trypanosoma</taxon>
        <taxon>Nannomonas</taxon>
    </lineage>
</organism>
<name>F9W6M9_TRYCI</name>
<feature type="compositionally biased region" description="Polar residues" evidence="9">
    <location>
        <begin position="298"/>
        <end position="313"/>
    </location>
</feature>
<feature type="domain" description="Trypanosome variant surface glycoprotein B-type N-terminal" evidence="11">
    <location>
        <begin position="48"/>
        <end position="282"/>
    </location>
</feature>
<evidence type="ECO:0000256" key="1">
    <source>
        <dbReference type="ARBA" id="ARBA00002523"/>
    </source>
</evidence>
<comment type="function">
    <text evidence="1">VSG forms a coat on the surface of the parasite. The trypanosome evades the immune response of the host by expressing a series of antigenically distinct VSGs from an estimated 1000 VSG genes.</text>
</comment>
<evidence type="ECO:0000256" key="2">
    <source>
        <dbReference type="ARBA" id="ARBA00004609"/>
    </source>
</evidence>
<evidence type="ECO:0000256" key="6">
    <source>
        <dbReference type="ARBA" id="ARBA00023136"/>
    </source>
</evidence>
<evidence type="ECO:0000313" key="13">
    <source>
        <dbReference type="Proteomes" id="UP000000702"/>
    </source>
</evidence>
<evidence type="ECO:0000256" key="7">
    <source>
        <dbReference type="ARBA" id="ARBA00023180"/>
    </source>
</evidence>
<dbReference type="Pfam" id="PF13206">
    <property type="entry name" value="VSG_B"/>
    <property type="match status" value="1"/>
</dbReference>
<keyword evidence="5 10" id="KW-0732">Signal</keyword>
<evidence type="ECO:0000259" key="11">
    <source>
        <dbReference type="Pfam" id="PF13206"/>
    </source>
</evidence>
<keyword evidence="13" id="KW-1185">Reference proteome</keyword>
<reference evidence="13" key="1">
    <citation type="submission" date="2011-07" db="EMBL/GenBank/DDBJ databases">
        <title>Divergent evolution of antigenic variation in African trypanosomes.</title>
        <authorList>
            <person name="Jackson A.P."/>
            <person name="Berry A."/>
            <person name="Allison H.C."/>
            <person name="Burton P."/>
            <person name="Anderson J."/>
            <person name="Aslett M."/>
            <person name="Brown R."/>
            <person name="Corton N."/>
            <person name="Harris D."/>
            <person name="Hauser H."/>
            <person name="Gamble J."/>
            <person name="Gilderthorp R."/>
            <person name="McQuillan J."/>
            <person name="Quail M.A."/>
            <person name="Sanders M."/>
            <person name="Van Tonder A."/>
            <person name="Ginger M.L."/>
            <person name="Donelson J.E."/>
            <person name="Field M.C."/>
            <person name="Barry J.D."/>
            <person name="Berriman M."/>
            <person name="Hertz-Fowler C."/>
        </authorList>
    </citation>
    <scope>NUCLEOTIDE SEQUENCE [LARGE SCALE GENOMIC DNA]</scope>
    <source>
        <strain evidence="13">IL3000</strain>
    </source>
</reference>
<protein>
    <submittedName>
        <fullName evidence="12">Variant surface glycoprotein</fullName>
    </submittedName>
</protein>
<accession>F9W6M9</accession>
<evidence type="ECO:0000256" key="3">
    <source>
        <dbReference type="ARBA" id="ARBA00022475"/>
    </source>
</evidence>
<evidence type="ECO:0000256" key="9">
    <source>
        <dbReference type="SAM" id="MobiDB-lite"/>
    </source>
</evidence>
<keyword evidence="7" id="KW-0325">Glycoprotein</keyword>
<dbReference type="Proteomes" id="UP000000702">
    <property type="component" value="Unassembled WGS sequence"/>
</dbReference>
<dbReference type="GO" id="GO:0005886">
    <property type="term" value="C:plasma membrane"/>
    <property type="evidence" value="ECO:0007669"/>
    <property type="project" value="UniProtKB-SubCell"/>
</dbReference>
<feature type="signal peptide" evidence="10">
    <location>
        <begin position="1"/>
        <end position="17"/>
    </location>
</feature>
<comment type="subcellular location">
    <subcellularLocation>
        <location evidence="2">Cell membrane</location>
        <topology evidence="2">Lipid-anchor</topology>
        <topology evidence="2">GPI-anchor</topology>
    </subcellularLocation>
</comment>
<evidence type="ECO:0000256" key="5">
    <source>
        <dbReference type="ARBA" id="ARBA00022729"/>
    </source>
</evidence>
<comment type="caution">
    <text evidence="12">The sequence shown here is derived from an EMBL/GenBank/DDBJ whole genome shotgun (WGS) entry which is preliminary data.</text>
</comment>
<dbReference type="InterPro" id="IPR025932">
    <property type="entry name" value="Trypano_VSG_B_N_dom"/>
</dbReference>
<gene>
    <name evidence="12" type="ORF">TCIL3000_0_36770</name>
</gene>
<keyword evidence="8" id="KW-0449">Lipoprotein</keyword>
<evidence type="ECO:0000256" key="8">
    <source>
        <dbReference type="ARBA" id="ARBA00023288"/>
    </source>
</evidence>
<dbReference type="VEuPathDB" id="TriTrypDB:TcIL3000_0_36770"/>
<proteinExistence type="predicted"/>
<feature type="region of interest" description="Disordered" evidence="9">
    <location>
        <begin position="283"/>
        <end position="316"/>
    </location>
</feature>
<dbReference type="AlphaFoldDB" id="F9W6M9"/>
<feature type="chain" id="PRO_5003388734" evidence="10">
    <location>
        <begin position="18"/>
        <end position="345"/>
    </location>
</feature>
<reference evidence="12 13" key="2">
    <citation type="journal article" date="2012" name="Proc. Natl. Acad. Sci. U.S.A.">
        <title>Antigenic diversity is generated by distinct evolutionary mechanisms in African trypanosome species.</title>
        <authorList>
            <person name="Jackson A.P."/>
            <person name="Berry A."/>
            <person name="Aslett M."/>
            <person name="Allison H.C."/>
            <person name="Burton P."/>
            <person name="Vavrova-Anderson J."/>
            <person name="Brown R."/>
            <person name="Browne H."/>
            <person name="Corton N."/>
            <person name="Hauser H."/>
            <person name="Gamble J."/>
            <person name="Gilderthorp R."/>
            <person name="Marcello L."/>
            <person name="McQuillan J."/>
            <person name="Otto T.D."/>
            <person name="Quail M.A."/>
            <person name="Sanders M.J."/>
            <person name="van Tonder A."/>
            <person name="Ginger M.L."/>
            <person name="Field M.C."/>
            <person name="Barry J.D."/>
            <person name="Hertz-Fowler C."/>
            <person name="Berriman M."/>
        </authorList>
    </citation>
    <scope>NUCLEOTIDE SEQUENCE [LARGE SCALE GENOMIC DNA]</scope>
    <source>
        <strain evidence="12 13">IL3000</strain>
    </source>
</reference>
<dbReference type="GO" id="GO:0098552">
    <property type="term" value="C:side of membrane"/>
    <property type="evidence" value="ECO:0007669"/>
    <property type="project" value="UniProtKB-KW"/>
</dbReference>
<sequence>MMKFLIVVMVVIGVVGADQVGGAATLTNHNEASHRALCDFLKVAVDKWKEVKTRGPTDPLRKALKDTIFGYGSGDEDMEALKSKLPRDYEEVWSGDLSSRTIWCGEQHEGYNGVNQARWSGHSAPHDMVCLCTVGNKGWPLNKSDATNPEKEQLCGKGPIALKAGDDKGWMGSKSGKEQIEATWMNVTVPCLNSNGQGNKLKEAFQKFKNTLGPLVTGDPTHQMLGEGNFSVYHGCDGSPKLGVCVVYFPNDKDTKPWWKDLEQAIKEDEEIKKRLADEEVARQKEQEKERLPRAEAVTSSPPDTQDGAQNKTDTLHDKLRKFNLTSGTPISRPSSWLLSAAMLI</sequence>
<keyword evidence="4" id="KW-0336">GPI-anchor</keyword>